<evidence type="ECO:0000313" key="1">
    <source>
        <dbReference type="EMBL" id="MCK9684364.1"/>
    </source>
</evidence>
<accession>A0A9X2C059</accession>
<name>A0A9X2C059_9BURK</name>
<gene>
    <name evidence="1" type="ORF">LPC04_01435</name>
</gene>
<sequence>MEFTLFIGQFAARCLRTSDLPWKPSTEADVDVNNTLQPAIAERPAPTIDSTVLPCGARWRRRGAAIETHEHVELPLVDAPEPGGDTSRTPPQLAPRDAELWLLARRTQGAALRLDFDLCTSLVRQVFRRDFVYVSRQLHGLETSRRVQGLDRACLSDALAALQHRTDDVLALLRRIATDLDATLASHAPASARLAFARPARFQATIVSPTAHRYLALLIQADETLARLEMAWLLGLVAAAHRSALLSDCRRALHGFKELACQRRQVVGERVREVNARHRDGVPTGANDGAD</sequence>
<protein>
    <recommendedName>
        <fullName evidence="3">DUF1845 domain-containing protein</fullName>
    </recommendedName>
</protein>
<dbReference type="Proteomes" id="UP001139353">
    <property type="component" value="Unassembled WGS sequence"/>
</dbReference>
<keyword evidence="2" id="KW-1185">Reference proteome</keyword>
<evidence type="ECO:0008006" key="3">
    <source>
        <dbReference type="Google" id="ProtNLM"/>
    </source>
</evidence>
<proteinExistence type="predicted"/>
<evidence type="ECO:0000313" key="2">
    <source>
        <dbReference type="Proteomes" id="UP001139353"/>
    </source>
</evidence>
<reference evidence="1" key="1">
    <citation type="submission" date="2021-11" db="EMBL/GenBank/DDBJ databases">
        <title>BS-T2-15 a new species belonging to the Comamonadaceae family isolated from the soil of a French oak forest.</title>
        <authorList>
            <person name="Mieszkin S."/>
            <person name="Alain K."/>
        </authorList>
    </citation>
    <scope>NUCLEOTIDE SEQUENCE</scope>
    <source>
        <strain evidence="1">BS-T2-15</strain>
    </source>
</reference>
<dbReference type="AlphaFoldDB" id="A0A9X2C059"/>
<organism evidence="1 2">
    <name type="scientific">Scleromatobacter humisilvae</name>
    <dbReference type="NCBI Taxonomy" id="2897159"/>
    <lineage>
        <taxon>Bacteria</taxon>
        <taxon>Pseudomonadati</taxon>
        <taxon>Pseudomonadota</taxon>
        <taxon>Betaproteobacteria</taxon>
        <taxon>Burkholderiales</taxon>
        <taxon>Sphaerotilaceae</taxon>
        <taxon>Scleromatobacter</taxon>
    </lineage>
</organism>
<dbReference type="RefSeq" id="WP_275680396.1">
    <property type="nucleotide sequence ID" value="NZ_JAJLJH010000001.1"/>
</dbReference>
<comment type="caution">
    <text evidence="1">The sequence shown here is derived from an EMBL/GenBank/DDBJ whole genome shotgun (WGS) entry which is preliminary data.</text>
</comment>
<dbReference type="EMBL" id="JAJLJH010000001">
    <property type="protein sequence ID" value="MCK9684364.1"/>
    <property type="molecule type" value="Genomic_DNA"/>
</dbReference>